<organism evidence="2">
    <name type="scientific">marine sediment metagenome</name>
    <dbReference type="NCBI Taxonomy" id="412755"/>
    <lineage>
        <taxon>unclassified sequences</taxon>
        <taxon>metagenomes</taxon>
        <taxon>ecological metagenomes</taxon>
    </lineage>
</organism>
<evidence type="ECO:0000313" key="2">
    <source>
        <dbReference type="EMBL" id="KKN31556.1"/>
    </source>
</evidence>
<protein>
    <recommendedName>
        <fullName evidence="3">Peptidase S74 domain-containing protein</fullName>
    </recommendedName>
</protein>
<reference evidence="2" key="1">
    <citation type="journal article" date="2015" name="Nature">
        <title>Complex archaea that bridge the gap between prokaryotes and eukaryotes.</title>
        <authorList>
            <person name="Spang A."/>
            <person name="Saw J.H."/>
            <person name="Jorgensen S.L."/>
            <person name="Zaremba-Niedzwiedzka K."/>
            <person name="Martijn J."/>
            <person name="Lind A.E."/>
            <person name="van Eijk R."/>
            <person name="Schleper C."/>
            <person name="Guy L."/>
            <person name="Ettema T.J."/>
        </authorList>
    </citation>
    <scope>NUCLEOTIDE SEQUENCE</scope>
</reference>
<comment type="caution">
    <text evidence="2">The sequence shown here is derived from an EMBL/GenBank/DDBJ whole genome shotgun (WGS) entry which is preliminary data.</text>
</comment>
<feature type="coiled-coil region" evidence="1">
    <location>
        <begin position="1675"/>
        <end position="1709"/>
    </location>
</feature>
<name>A0A0F9S352_9ZZZZ</name>
<evidence type="ECO:0000256" key="1">
    <source>
        <dbReference type="SAM" id="Coils"/>
    </source>
</evidence>
<evidence type="ECO:0008006" key="3">
    <source>
        <dbReference type="Google" id="ProtNLM"/>
    </source>
</evidence>
<accession>A0A0F9S352</accession>
<dbReference type="EMBL" id="LAZR01002320">
    <property type="protein sequence ID" value="KKN31556.1"/>
    <property type="molecule type" value="Genomic_DNA"/>
</dbReference>
<keyword evidence="1" id="KW-0175">Coiled coil</keyword>
<sequence>MRTRIAFPLLIIALLVGSFVSAQVKIGDNPQTIDPASVLELESTDRVLVITRVDSLQMAAIAPNPGALVYNTSADCVFYYNGTEWINLCNGSVDASNFTTDAIANVGGEPTIVITPTETGTNFEVAPNSITTDQITNGSIFAEDLNLGALDGAALVPNSITRDKFRENSIGPFAIQRDSFPLSFFENDAGFITSANIVSGDAGNVITPGADGGAFYDDTNLQNAIVTNTANIAADGDQNPTNEIQDLDFDAATRTLSLSLSGQTVTLPAAAAELDGDPTNELSDLNFDIATNVLSLTNPATPGSSVNLSSLAGGTGASSTVITSTPSITVSGNGSVGSPYALTAVGGGGGGGGILIPSAADIPVAFTATNYAATTPDVEAHLVGIDAALAAAGGGGGGIGDDNQNLLQAILDENNILTIPIENGTATTVDLSALAGGGAGGDDNQNMLQAILDENNILTIPIENGTATTVDLSALAGGGAGGTPGVVDGTTLNGIGTVTDPYTIIPGTDGQLLTTNPAGDVVWATPNGTGNVIDGSETIIDAEASTVGVLGNGTTASPYVLTRGQIAVNPATITGDGDAIALDIAEGGITSDMIAGAAVTTEKIETGDPNQILRTSLDGTAVEWIDLPAGAGGANQNLGQVLALGNDGGAALIKNILNPVDDQDAATKAYVDGAVTSGGATLTNGNILVGSVANAAQPVVLSGDATLDNSGALTIAQDAITSTKILDGEVQTADIADANVTFSKIAPGSSNQILRTSLDGTAVEWGDLPAGTGGTNQNLTLDGNNLGIENGNTIDLTPILGSGGADNQTAVEVPFAPYLTIESTNVQEAISELKDEFDASTPIGEGGNQTAAQVPVTLAATNYEAATQDVEAHLVGINEALAAGNGGNSTLINSTETVEVSGDGSVDTPFELTVTGGGTGAIGGIPNGNILVGDATGIGQPVLLSGDALLNNLGVLSISSGVVNSDKITDGSIALEDLSDMGAADGQVLKFNSGVWAAANDNEGIGGTSGTIVGELNDQTLNIGIEGGTSDDIDLGIFATEAELATAIAAGGGNGTDDQQLTLETGNLLTLENGGTEIDLTPFLDDQTSAEVLYDNAASGLDATDAQAAIDELAADGGSDDQNAGEVLYDNAVSELTATNAQAAIDELAAAGSSDDQNAGEVLYDNAVSQLTATNTQAAIDELAATGGSDDQQLTLSAGNLLTLEEGGIPIDLTSFLDDQNAGEVAYDNAVSELTATNAQAAIDELAAAGGSDDQNAGEVAYDNAVSELTATNAQAAIDELAAAGGGANLENTNLTQTIGEDRTYNLNGGNLNFAGSGGVGIGIFGGTEPVQSTDKLDVNGQIRARRGFAATEGSRGQPSYGFYTNDDTDTGMYRIAEDQIGFSVGGEEALHMVEAGNATNVIINESLELDGPIIDFIGSSGIEGDVLTVNSAGTGVEWSAPGVLQAGSVGETELQNGAVTADKLGADVAGDGIIQNAETGALEIDTSTLNGTGDITGDGITVDGGLGATFADVTLEIADGSILDRHINGIDGGISGSKINPNFGVNPISTSGNITGASIFASNDITAAGQINVTGNVEVGIDLNVAGNVEAGTVSVAGTQVHPDFVFQKYYLGTSNLKEDYNFQSLSEIESFVKKHHHLPGIKSAADVNKEGSWNLGESNLQNLEKIEELYLHTIEQEKKINQLQSEKESLSEEVKALRNDMEEIKAMLKKSE</sequence>
<proteinExistence type="predicted"/>
<gene>
    <name evidence="2" type="ORF">LCGC14_0822730</name>
</gene>